<keyword evidence="4" id="KW-1185">Reference proteome</keyword>
<feature type="compositionally biased region" description="Polar residues" evidence="1">
    <location>
        <begin position="15"/>
        <end position="26"/>
    </location>
</feature>
<dbReference type="Proteomes" id="UP000268350">
    <property type="component" value="Unassembled WGS sequence"/>
</dbReference>
<evidence type="ECO:0000256" key="1">
    <source>
        <dbReference type="SAM" id="MobiDB-lite"/>
    </source>
</evidence>
<feature type="transmembrane region" description="Helical" evidence="2">
    <location>
        <begin position="204"/>
        <end position="222"/>
    </location>
</feature>
<feature type="region of interest" description="Disordered" evidence="1">
    <location>
        <begin position="1"/>
        <end position="26"/>
    </location>
</feature>
<protein>
    <submittedName>
        <fullName evidence="3">Uncharacterized protein</fullName>
    </submittedName>
</protein>
<name>A0A3B0KKW2_DROGU</name>
<dbReference type="AlphaFoldDB" id="A0A3B0KKW2"/>
<organism evidence="3 4">
    <name type="scientific">Drosophila guanche</name>
    <name type="common">Fruit fly</name>
    <dbReference type="NCBI Taxonomy" id="7266"/>
    <lineage>
        <taxon>Eukaryota</taxon>
        <taxon>Metazoa</taxon>
        <taxon>Ecdysozoa</taxon>
        <taxon>Arthropoda</taxon>
        <taxon>Hexapoda</taxon>
        <taxon>Insecta</taxon>
        <taxon>Pterygota</taxon>
        <taxon>Neoptera</taxon>
        <taxon>Endopterygota</taxon>
        <taxon>Diptera</taxon>
        <taxon>Brachycera</taxon>
        <taxon>Muscomorpha</taxon>
        <taxon>Ephydroidea</taxon>
        <taxon>Drosophilidae</taxon>
        <taxon>Drosophila</taxon>
        <taxon>Sophophora</taxon>
    </lineage>
</organism>
<sequence length="237" mass="26635">MLQPKEESLGDVSPRTDTASEDTPSAVSLNCAEQISDSSSSSSTSHYLVQVELSHKQINKRFVELLNLFEGYTKIMDHGGAQKHQSVVSNQLNRVPSHDLCERLSAGSDSERTIQAASCEVSIQTSWTLLEQHKSDSKALEDRVAPGEKPSQIQQHTIHIEVESVTSATDMQRAPLHHRLWHIILNAVDSFIGCLFMLGENFPYVLFVLLCIWCLYLLLSHYRKFLTNHIIAVEPPR</sequence>
<proteinExistence type="predicted"/>
<evidence type="ECO:0000313" key="3">
    <source>
        <dbReference type="EMBL" id="SPP85791.1"/>
    </source>
</evidence>
<gene>
    <name evidence="3" type="ORF">DGUA_6G004331</name>
</gene>
<dbReference type="OrthoDB" id="7883004at2759"/>
<accession>A0A3B0KKW2</accession>
<evidence type="ECO:0000313" key="4">
    <source>
        <dbReference type="Proteomes" id="UP000268350"/>
    </source>
</evidence>
<keyword evidence="2" id="KW-0472">Membrane</keyword>
<dbReference type="OMA" id="AMMGENF"/>
<dbReference type="EMBL" id="OUUW01000010">
    <property type="protein sequence ID" value="SPP85791.1"/>
    <property type="molecule type" value="Genomic_DNA"/>
</dbReference>
<reference evidence="4" key="1">
    <citation type="submission" date="2018-01" db="EMBL/GenBank/DDBJ databases">
        <authorList>
            <person name="Alioto T."/>
            <person name="Alioto T."/>
        </authorList>
    </citation>
    <scope>NUCLEOTIDE SEQUENCE [LARGE SCALE GENOMIC DNA]</scope>
</reference>
<evidence type="ECO:0000256" key="2">
    <source>
        <dbReference type="SAM" id="Phobius"/>
    </source>
</evidence>
<keyword evidence="2" id="KW-0812">Transmembrane</keyword>
<keyword evidence="2" id="KW-1133">Transmembrane helix</keyword>